<dbReference type="Pfam" id="PF05787">
    <property type="entry name" value="PhoX"/>
    <property type="match status" value="1"/>
</dbReference>
<name>A0ABN3LLK6_9MICO</name>
<feature type="signal peptide" evidence="1">
    <location>
        <begin position="1"/>
        <end position="32"/>
    </location>
</feature>
<evidence type="ECO:0000313" key="2">
    <source>
        <dbReference type="EMBL" id="GAA2486440.1"/>
    </source>
</evidence>
<dbReference type="InterPro" id="IPR008557">
    <property type="entry name" value="PhoX"/>
</dbReference>
<evidence type="ECO:0000313" key="3">
    <source>
        <dbReference type="Proteomes" id="UP001500730"/>
    </source>
</evidence>
<protein>
    <submittedName>
        <fullName evidence="2">Phosphatase</fullName>
    </submittedName>
</protein>
<evidence type="ECO:0000256" key="1">
    <source>
        <dbReference type="SAM" id="SignalP"/>
    </source>
</evidence>
<dbReference type="EMBL" id="BAAARE010000010">
    <property type="protein sequence ID" value="GAA2486440.1"/>
    <property type="molecule type" value="Genomic_DNA"/>
</dbReference>
<reference evidence="2 3" key="1">
    <citation type="journal article" date="2019" name="Int. J. Syst. Evol. Microbiol.">
        <title>The Global Catalogue of Microorganisms (GCM) 10K type strain sequencing project: providing services to taxonomists for standard genome sequencing and annotation.</title>
        <authorList>
            <consortium name="The Broad Institute Genomics Platform"/>
            <consortium name="The Broad Institute Genome Sequencing Center for Infectious Disease"/>
            <person name="Wu L."/>
            <person name="Ma J."/>
        </authorList>
    </citation>
    <scope>NUCLEOTIDE SEQUENCE [LARGE SCALE GENOMIC DNA]</scope>
    <source>
        <strain evidence="2 3">JCM 16259</strain>
    </source>
</reference>
<proteinExistence type="predicted"/>
<accession>A0ABN3LLK6</accession>
<organism evidence="2 3">
    <name type="scientific">Terrabacter carboxydivorans</name>
    <dbReference type="NCBI Taxonomy" id="619730"/>
    <lineage>
        <taxon>Bacteria</taxon>
        <taxon>Bacillati</taxon>
        <taxon>Actinomycetota</taxon>
        <taxon>Actinomycetes</taxon>
        <taxon>Micrococcales</taxon>
        <taxon>Intrasporangiaceae</taxon>
        <taxon>Terrabacter</taxon>
    </lineage>
</organism>
<dbReference type="Proteomes" id="UP001500730">
    <property type="component" value="Unassembled WGS sequence"/>
</dbReference>
<sequence>MNTPNSSIVKAGLVGTLAAVAAFALGGTSADAHDGLPVANVPHANPRSGIQDNVLTPSASETSVAWGNLPLTNPDAANGVTHYGYNTLDGAPLTQTKNEAHKTEPDKNVYLVLGGRHYLYQGHEIGPRGYATRIDLDESDPLKRVTLISDTDTAGSAYPTIDGITWDPFTQQLLLTAESSAPKGGVFAVRLDANGDPVDGGRATRLTALGSGGFEGIQNDSDGNVWIVEDIGGKGVSGGKVPNSFVYRFVPTDRTDLTKGGTLQALQIERKDGTPATTAALQANPSDTFISQLHAYGSSFATRWVTIHTGTTEAFDATAAAKAADATPMKRPENGVFRPGTGFKEFYFTETGDTSTSSTLPGAYGGVFRISQKSPSADTGRISIAAVGDQEHTGFDNISFATRDDLLVVEDAGDGLHAQRNALDSGYVFNLGDSREDEGSYAAGRGRAPRPVRFLAEGRDASATFDSMSGPSYNDGDNEITGIHVSDGDASVGGLLGAKLPQPTTSPAWRTFWTQQHGDNTTWEIHWNG</sequence>
<comment type="caution">
    <text evidence="2">The sequence shown here is derived from an EMBL/GenBank/DDBJ whole genome shotgun (WGS) entry which is preliminary data.</text>
</comment>
<keyword evidence="3" id="KW-1185">Reference proteome</keyword>
<gene>
    <name evidence="2" type="ORF">GCM10009858_25460</name>
</gene>
<feature type="chain" id="PRO_5046220513" evidence="1">
    <location>
        <begin position="33"/>
        <end position="529"/>
    </location>
</feature>
<keyword evidence="1" id="KW-0732">Signal</keyword>